<accession>A0AAV4RIK0</accession>
<organism evidence="1 2">
    <name type="scientific">Caerostris extrusa</name>
    <name type="common">Bark spider</name>
    <name type="synonym">Caerostris bankana</name>
    <dbReference type="NCBI Taxonomy" id="172846"/>
    <lineage>
        <taxon>Eukaryota</taxon>
        <taxon>Metazoa</taxon>
        <taxon>Ecdysozoa</taxon>
        <taxon>Arthropoda</taxon>
        <taxon>Chelicerata</taxon>
        <taxon>Arachnida</taxon>
        <taxon>Araneae</taxon>
        <taxon>Araneomorphae</taxon>
        <taxon>Entelegynae</taxon>
        <taxon>Araneoidea</taxon>
        <taxon>Araneidae</taxon>
        <taxon>Caerostris</taxon>
    </lineage>
</organism>
<evidence type="ECO:0000313" key="1">
    <source>
        <dbReference type="EMBL" id="GIY21142.1"/>
    </source>
</evidence>
<name>A0AAV4RIK0_CAEEX</name>
<dbReference type="Proteomes" id="UP001054945">
    <property type="component" value="Unassembled WGS sequence"/>
</dbReference>
<comment type="caution">
    <text evidence="1">The sequence shown here is derived from an EMBL/GenBank/DDBJ whole genome shotgun (WGS) entry which is preliminary data.</text>
</comment>
<keyword evidence="2" id="KW-1185">Reference proteome</keyword>
<proteinExistence type="predicted"/>
<gene>
    <name evidence="1" type="ORF">CEXT_64751</name>
</gene>
<dbReference type="EMBL" id="BPLR01007968">
    <property type="protein sequence ID" value="GIY21142.1"/>
    <property type="molecule type" value="Genomic_DNA"/>
</dbReference>
<dbReference type="AlphaFoldDB" id="A0AAV4RIK0"/>
<protein>
    <submittedName>
        <fullName evidence="1">Uncharacterized protein</fullName>
    </submittedName>
</protein>
<evidence type="ECO:0000313" key="2">
    <source>
        <dbReference type="Proteomes" id="UP001054945"/>
    </source>
</evidence>
<sequence length="69" mass="7619">MKSFYYVGRVCRIWLEVLPNADTFLNSELGISHATHRWIAGELLAELGHDSTACLGGSEIHNSGSDQRS</sequence>
<reference evidence="1 2" key="1">
    <citation type="submission" date="2021-06" db="EMBL/GenBank/DDBJ databases">
        <title>Caerostris extrusa draft genome.</title>
        <authorList>
            <person name="Kono N."/>
            <person name="Arakawa K."/>
        </authorList>
    </citation>
    <scope>NUCLEOTIDE SEQUENCE [LARGE SCALE GENOMIC DNA]</scope>
</reference>